<comment type="caution">
    <text evidence="1">The sequence shown here is derived from an EMBL/GenBank/DDBJ whole genome shotgun (WGS) entry which is preliminary data.</text>
</comment>
<name>A0AAD4FSF4_9GAMM</name>
<evidence type="ECO:0000313" key="1">
    <source>
        <dbReference type="EMBL" id="KAF7772181.1"/>
    </source>
</evidence>
<reference evidence="1" key="1">
    <citation type="journal article" date="2012" name="J. Bacteriol.">
        <title>Genome sequences of type strains of seven species of the marine bacterium Pseudoalteromonas.</title>
        <authorList>
            <person name="Xie B.B."/>
            <person name="Shu Y.L."/>
            <person name="Qin Q.L."/>
            <person name="Rong J.C."/>
            <person name="Zhang X.Y."/>
            <person name="Chen X.L."/>
            <person name="Shi M."/>
            <person name="He H.L."/>
            <person name="Zhou B.C."/>
            <person name="Zhang Y.Z."/>
        </authorList>
    </citation>
    <scope>NUCLEOTIDE SEQUENCE</scope>
    <source>
        <strain evidence="1">DSM 8771</strain>
    </source>
</reference>
<dbReference type="Proteomes" id="UP000016487">
    <property type="component" value="Unassembled WGS sequence"/>
</dbReference>
<gene>
    <name evidence="1" type="ORF">PCIT_a2200</name>
</gene>
<protein>
    <submittedName>
        <fullName evidence="1">Uncharacterized protein</fullName>
    </submittedName>
</protein>
<reference evidence="1" key="2">
    <citation type="submission" date="2015-03" db="EMBL/GenBank/DDBJ databases">
        <title>Genome sequence of Pseudoalteromonas citrea.</title>
        <authorList>
            <person name="Xie B.-B."/>
            <person name="Rong J.-C."/>
            <person name="Qin Q.-L."/>
            <person name="Zhang Y.-Z."/>
        </authorList>
    </citation>
    <scope>NUCLEOTIDE SEQUENCE</scope>
    <source>
        <strain evidence="1">DSM 8771</strain>
    </source>
</reference>
<accession>A0AAD4FSF4</accession>
<proteinExistence type="predicted"/>
<sequence length="41" mass="4852">MRRLNSTGIKNKQQSYKELTFCVFFDLDLDLLPTEPLLTVY</sequence>
<dbReference type="EMBL" id="AHBZ03000015">
    <property type="protein sequence ID" value="KAF7772181.1"/>
    <property type="molecule type" value="Genomic_DNA"/>
</dbReference>
<evidence type="ECO:0000313" key="2">
    <source>
        <dbReference type="Proteomes" id="UP000016487"/>
    </source>
</evidence>
<organism evidence="1 2">
    <name type="scientific">Pseudoalteromonas citrea</name>
    <dbReference type="NCBI Taxonomy" id="43655"/>
    <lineage>
        <taxon>Bacteria</taxon>
        <taxon>Pseudomonadati</taxon>
        <taxon>Pseudomonadota</taxon>
        <taxon>Gammaproteobacteria</taxon>
        <taxon>Alteromonadales</taxon>
        <taxon>Pseudoalteromonadaceae</taxon>
        <taxon>Pseudoalteromonas</taxon>
    </lineage>
</organism>
<dbReference type="AlphaFoldDB" id="A0AAD4FSF4"/>